<evidence type="ECO:0000313" key="2">
    <source>
        <dbReference type="EMBL" id="POA97174.1"/>
    </source>
</evidence>
<organism evidence="2 3">
    <name type="scientific">Chromobacterium sinusclupearum</name>
    <dbReference type="NCBI Taxonomy" id="2077146"/>
    <lineage>
        <taxon>Bacteria</taxon>
        <taxon>Pseudomonadati</taxon>
        <taxon>Pseudomonadota</taxon>
        <taxon>Betaproteobacteria</taxon>
        <taxon>Neisseriales</taxon>
        <taxon>Chromobacteriaceae</taxon>
        <taxon>Chromobacterium</taxon>
    </lineage>
</organism>
<protein>
    <submittedName>
        <fullName evidence="2">Transcriptional regulator</fullName>
    </submittedName>
</protein>
<dbReference type="EMBL" id="PPTF01000078">
    <property type="protein sequence ID" value="POA97174.1"/>
    <property type="molecule type" value="Genomic_DNA"/>
</dbReference>
<proteinExistence type="predicted"/>
<evidence type="ECO:0000313" key="3">
    <source>
        <dbReference type="Proteomes" id="UP000236416"/>
    </source>
</evidence>
<comment type="caution">
    <text evidence="2">The sequence shown here is derived from an EMBL/GenBank/DDBJ whole genome shotgun (WGS) entry which is preliminary data.</text>
</comment>
<dbReference type="RefSeq" id="WP_103321552.1">
    <property type="nucleotide sequence ID" value="NZ_PPTF01000078.1"/>
</dbReference>
<name>A0A2K4MJA7_9NEIS</name>
<evidence type="ECO:0000259" key="1">
    <source>
        <dbReference type="Pfam" id="PF04606"/>
    </source>
</evidence>
<dbReference type="InterPro" id="IPR007684">
    <property type="entry name" value="Znf_Ogr/Delta"/>
</dbReference>
<gene>
    <name evidence="2" type="ORF">C2134_18430</name>
</gene>
<dbReference type="Proteomes" id="UP000236416">
    <property type="component" value="Unassembled WGS sequence"/>
</dbReference>
<dbReference type="AlphaFoldDB" id="A0A2K4MJA7"/>
<feature type="domain" description="Zinc finger Ogr/Delta-type" evidence="1">
    <location>
        <begin position="5"/>
        <end position="49"/>
    </location>
</feature>
<reference evidence="2 3" key="1">
    <citation type="submission" date="2018-01" db="EMBL/GenBank/DDBJ databases">
        <title>Genomic Sequence of Chromobacterium MWU13-2610 from wild cranberry bogs within the Cape Cod National Seashore.</title>
        <authorList>
            <person name="O'Hara-Hanley K."/>
            <person name="Soby S."/>
            <person name="Harrison A."/>
        </authorList>
    </citation>
    <scope>NUCLEOTIDE SEQUENCE [LARGE SCALE GENOMIC DNA]</scope>
    <source>
        <strain evidence="2 3">MWU13-2610</strain>
    </source>
</reference>
<accession>A0A2K4MJA7</accession>
<dbReference type="Pfam" id="PF04606">
    <property type="entry name" value="Ogr_Delta"/>
    <property type="match status" value="1"/>
</dbReference>
<keyword evidence="3" id="KW-1185">Reference proteome</keyword>
<sequence>MAFICPHCNCVAYTRTSRYLSPLTQEEYLQCTNIVCGHNFTLFRTVRETLSPPALPKAGIHIPMATKQRLIEMQLEIRRQKADTENQLELPGLTA</sequence>